<name>A0ABQ9HME6_9NEOP</name>
<evidence type="ECO:0000313" key="2">
    <source>
        <dbReference type="Proteomes" id="UP001159363"/>
    </source>
</evidence>
<organism evidence="1 2">
    <name type="scientific">Dryococelus australis</name>
    <dbReference type="NCBI Taxonomy" id="614101"/>
    <lineage>
        <taxon>Eukaryota</taxon>
        <taxon>Metazoa</taxon>
        <taxon>Ecdysozoa</taxon>
        <taxon>Arthropoda</taxon>
        <taxon>Hexapoda</taxon>
        <taxon>Insecta</taxon>
        <taxon>Pterygota</taxon>
        <taxon>Neoptera</taxon>
        <taxon>Polyneoptera</taxon>
        <taxon>Phasmatodea</taxon>
        <taxon>Verophasmatodea</taxon>
        <taxon>Anareolatae</taxon>
        <taxon>Phasmatidae</taxon>
        <taxon>Eurycanthinae</taxon>
        <taxon>Dryococelus</taxon>
    </lineage>
</organism>
<gene>
    <name evidence="1" type="ORF">PR048_011521</name>
</gene>
<accession>A0ABQ9HME6</accession>
<dbReference type="Proteomes" id="UP001159363">
    <property type="component" value="Chromosome X"/>
</dbReference>
<feature type="non-terminal residue" evidence="1">
    <location>
        <position position="207"/>
    </location>
</feature>
<keyword evidence="2" id="KW-1185">Reference proteome</keyword>
<sequence>MSKEHTCAQVFNSEYNLGFFTPIKDQCVFCKQYNNASHEEKLHLKEILSYNVSGCDPDIPEGRVHHTQIFCCRTHAECWGFYAFLYQKTKKRALKSGPVYVPLQWTGIVQCFKETGTHYHVREINFTEFHDFKTLSAEMGSNFTVDTNGDVVTWNDIHVLQVKKDHKYILFYKTDFESHDFKTINLRRRRRSRPLSEDFSLTPAYIT</sequence>
<protein>
    <submittedName>
        <fullName evidence="1">Uncharacterized protein</fullName>
    </submittedName>
</protein>
<proteinExistence type="predicted"/>
<comment type="caution">
    <text evidence="1">The sequence shown here is derived from an EMBL/GenBank/DDBJ whole genome shotgun (WGS) entry which is preliminary data.</text>
</comment>
<dbReference type="EMBL" id="JARBHB010000004">
    <property type="protein sequence ID" value="KAJ8885324.1"/>
    <property type="molecule type" value="Genomic_DNA"/>
</dbReference>
<reference evidence="1 2" key="1">
    <citation type="submission" date="2023-02" db="EMBL/GenBank/DDBJ databases">
        <title>LHISI_Scaffold_Assembly.</title>
        <authorList>
            <person name="Stuart O.P."/>
            <person name="Cleave R."/>
            <person name="Magrath M.J.L."/>
            <person name="Mikheyev A.S."/>
        </authorList>
    </citation>
    <scope>NUCLEOTIDE SEQUENCE [LARGE SCALE GENOMIC DNA]</scope>
    <source>
        <strain evidence="1">Daus_M_001</strain>
        <tissue evidence="1">Leg muscle</tissue>
    </source>
</reference>
<evidence type="ECO:0000313" key="1">
    <source>
        <dbReference type="EMBL" id="KAJ8885324.1"/>
    </source>
</evidence>